<dbReference type="Pfam" id="PF14534">
    <property type="entry name" value="DUF4440"/>
    <property type="match status" value="1"/>
</dbReference>
<proteinExistence type="predicted"/>
<name>A0A4R0JDI3_9ACTN</name>
<dbReference type="SUPFAM" id="SSF54427">
    <property type="entry name" value="NTF2-like"/>
    <property type="match status" value="1"/>
</dbReference>
<protein>
    <submittedName>
        <fullName evidence="2">Nuclear transport factor 2 family protein</fullName>
    </submittedName>
</protein>
<sequence length="216" mass="23844">MRSATCPPGVQVPLTVVASRRPAPTFPAGRKRGPPGAVWPVCSATTTRAGGCQMRRAMKHLAWGTAVSVCLTTGAAASASTRDADAEERNAHCLREFDATQRADMESFRDFDAATFRRVHADDAVSIYPTGERFTGIDAIMAAAANHFTRKYAVWSWTELNRRVDGCRSAVITYDATYDIPKYEYHQRALTVVTYVYERGRWQAVMDQGTLLEISS</sequence>
<dbReference type="Gene3D" id="3.10.450.50">
    <property type="match status" value="1"/>
</dbReference>
<organism evidence="2 3">
    <name type="scientific">Kribbella sindirgiensis</name>
    <dbReference type="NCBI Taxonomy" id="1124744"/>
    <lineage>
        <taxon>Bacteria</taxon>
        <taxon>Bacillati</taxon>
        <taxon>Actinomycetota</taxon>
        <taxon>Actinomycetes</taxon>
        <taxon>Propionibacteriales</taxon>
        <taxon>Kribbellaceae</taxon>
        <taxon>Kribbella</taxon>
    </lineage>
</organism>
<evidence type="ECO:0000259" key="1">
    <source>
        <dbReference type="Pfam" id="PF14534"/>
    </source>
</evidence>
<accession>A0A4R0JDI3</accession>
<dbReference type="InterPro" id="IPR027843">
    <property type="entry name" value="DUF4440"/>
</dbReference>
<feature type="domain" description="DUF4440" evidence="1">
    <location>
        <begin position="105"/>
        <end position="203"/>
    </location>
</feature>
<dbReference type="AlphaFoldDB" id="A0A4R0JDI3"/>
<evidence type="ECO:0000313" key="3">
    <source>
        <dbReference type="Proteomes" id="UP000292695"/>
    </source>
</evidence>
<dbReference type="OrthoDB" id="6024200at2"/>
<evidence type="ECO:0000313" key="2">
    <source>
        <dbReference type="EMBL" id="TCC43584.1"/>
    </source>
</evidence>
<dbReference type="Proteomes" id="UP000292695">
    <property type="component" value="Unassembled WGS sequence"/>
</dbReference>
<comment type="caution">
    <text evidence="2">The sequence shown here is derived from an EMBL/GenBank/DDBJ whole genome shotgun (WGS) entry which is preliminary data.</text>
</comment>
<dbReference type="InterPro" id="IPR032710">
    <property type="entry name" value="NTF2-like_dom_sf"/>
</dbReference>
<gene>
    <name evidence="2" type="ORF">E0H50_03795</name>
</gene>
<reference evidence="2 3" key="1">
    <citation type="submission" date="2019-02" db="EMBL/GenBank/DDBJ databases">
        <title>Kribbella capetownensis sp. nov. and Kribbella speibonae sp. nov., isolated from soil.</title>
        <authorList>
            <person name="Curtis S.M."/>
            <person name="Norton I."/>
            <person name="Everest G.J."/>
            <person name="Meyers P.R."/>
        </authorList>
    </citation>
    <scope>NUCLEOTIDE SEQUENCE [LARGE SCALE GENOMIC DNA]</scope>
    <source>
        <strain evidence="2 3">DSM 27082</strain>
    </source>
</reference>
<dbReference type="EMBL" id="SJKA01000001">
    <property type="protein sequence ID" value="TCC43584.1"/>
    <property type="molecule type" value="Genomic_DNA"/>
</dbReference>
<keyword evidence="3" id="KW-1185">Reference proteome</keyword>